<dbReference type="Pfam" id="PF01810">
    <property type="entry name" value="LysE"/>
    <property type="match status" value="1"/>
</dbReference>
<dbReference type="STRING" id="1434110.MSHOH_1744"/>
<evidence type="ECO:0000313" key="7">
    <source>
        <dbReference type="EMBL" id="AKB78227.1"/>
    </source>
</evidence>
<dbReference type="OrthoDB" id="121309at2157"/>
<dbReference type="KEGG" id="mhor:MSHOH_1744"/>
<proteinExistence type="predicted"/>
<dbReference type="AlphaFoldDB" id="A0A0E3SDN8"/>
<dbReference type="RefSeq" id="WP_048139130.1">
    <property type="nucleotide sequence ID" value="NZ_CP009516.1"/>
</dbReference>
<dbReference type="PANTHER" id="PTHR30086">
    <property type="entry name" value="ARGININE EXPORTER PROTEIN ARGO"/>
    <property type="match status" value="1"/>
</dbReference>
<dbReference type="GeneID" id="24830963"/>
<evidence type="ECO:0000256" key="5">
    <source>
        <dbReference type="ARBA" id="ARBA00023136"/>
    </source>
</evidence>
<dbReference type="InterPro" id="IPR001123">
    <property type="entry name" value="LeuE-type"/>
</dbReference>
<keyword evidence="5 6" id="KW-0472">Membrane</keyword>
<evidence type="ECO:0000256" key="6">
    <source>
        <dbReference type="SAM" id="Phobius"/>
    </source>
</evidence>
<dbReference type="PANTHER" id="PTHR30086:SF20">
    <property type="entry name" value="ARGININE EXPORTER PROTEIN ARGO-RELATED"/>
    <property type="match status" value="1"/>
</dbReference>
<dbReference type="HOGENOM" id="CLU_104651_1_0_2"/>
<dbReference type="EMBL" id="CP009516">
    <property type="protein sequence ID" value="AKB78227.1"/>
    <property type="molecule type" value="Genomic_DNA"/>
</dbReference>
<keyword evidence="8" id="KW-1185">Reference proteome</keyword>
<evidence type="ECO:0000256" key="4">
    <source>
        <dbReference type="ARBA" id="ARBA00022989"/>
    </source>
</evidence>
<organism evidence="7 8">
    <name type="scientific">Methanosarcina horonobensis HB-1 = JCM 15518</name>
    <dbReference type="NCBI Taxonomy" id="1434110"/>
    <lineage>
        <taxon>Archaea</taxon>
        <taxon>Methanobacteriati</taxon>
        <taxon>Methanobacteriota</taxon>
        <taxon>Stenosarchaea group</taxon>
        <taxon>Methanomicrobia</taxon>
        <taxon>Methanosarcinales</taxon>
        <taxon>Methanosarcinaceae</taxon>
        <taxon>Methanosarcina</taxon>
    </lineage>
</organism>
<protein>
    <submittedName>
        <fullName evidence="7">Transporter, LysE family</fullName>
    </submittedName>
</protein>
<evidence type="ECO:0000256" key="1">
    <source>
        <dbReference type="ARBA" id="ARBA00004651"/>
    </source>
</evidence>
<dbReference type="GO" id="GO:0005886">
    <property type="term" value="C:plasma membrane"/>
    <property type="evidence" value="ECO:0007669"/>
    <property type="project" value="UniProtKB-SubCell"/>
</dbReference>
<dbReference type="GO" id="GO:0015171">
    <property type="term" value="F:amino acid transmembrane transporter activity"/>
    <property type="evidence" value="ECO:0007669"/>
    <property type="project" value="TreeGrafter"/>
</dbReference>
<feature type="transmembrane region" description="Helical" evidence="6">
    <location>
        <begin position="71"/>
        <end position="89"/>
    </location>
</feature>
<feature type="transmembrane region" description="Helical" evidence="6">
    <location>
        <begin position="140"/>
        <end position="166"/>
    </location>
</feature>
<keyword evidence="2" id="KW-1003">Cell membrane</keyword>
<keyword evidence="4 6" id="KW-1133">Transmembrane helix</keyword>
<keyword evidence="3 6" id="KW-0812">Transmembrane</keyword>
<accession>A0A0E3SDN8</accession>
<name>A0A0E3SDN8_9EURY</name>
<feature type="transmembrane region" description="Helical" evidence="6">
    <location>
        <begin position="43"/>
        <end position="64"/>
    </location>
</feature>
<evidence type="ECO:0000313" key="8">
    <source>
        <dbReference type="Proteomes" id="UP000033101"/>
    </source>
</evidence>
<dbReference type="Proteomes" id="UP000033101">
    <property type="component" value="Chromosome"/>
</dbReference>
<evidence type="ECO:0000256" key="3">
    <source>
        <dbReference type="ARBA" id="ARBA00022692"/>
    </source>
</evidence>
<gene>
    <name evidence="7" type="ORF">MSHOH_1744</name>
</gene>
<dbReference type="PATRIC" id="fig|1434110.4.peg.2210"/>
<evidence type="ECO:0000256" key="2">
    <source>
        <dbReference type="ARBA" id="ARBA00022475"/>
    </source>
</evidence>
<sequence length="208" mass="22714">MLDLIEYLAMGAFLGLAAGTSPGPLLAVTISETLRYGKWEGIKIAVSPLITDLPIILAVLFVLSHLTSSDFFIGIIAFFGASYLIYSGVESLKIKKDSIELNVEKKDALKKGVIVNFSNPHPYVFWLSIGGPIIFKSLSIHILATVLFIAGFYLLLVGSKVIVALIVEKSKFFINSKYYFSIVQFLGIAQIIFGLTFIKVGMGSLNLI</sequence>
<reference evidence="7 8" key="1">
    <citation type="submission" date="2014-07" db="EMBL/GenBank/DDBJ databases">
        <title>Methanogenic archaea and the global carbon cycle.</title>
        <authorList>
            <person name="Henriksen J.R."/>
            <person name="Luke J."/>
            <person name="Reinhart S."/>
            <person name="Benedict M.N."/>
            <person name="Youngblut N.D."/>
            <person name="Metcalf M.E."/>
            <person name="Whitaker R.J."/>
            <person name="Metcalf W.W."/>
        </authorList>
    </citation>
    <scope>NUCLEOTIDE SEQUENCE [LARGE SCALE GENOMIC DNA]</scope>
    <source>
        <strain evidence="7 8">HB-1</strain>
    </source>
</reference>
<feature type="transmembrane region" description="Helical" evidence="6">
    <location>
        <begin position="178"/>
        <end position="198"/>
    </location>
</feature>
<comment type="subcellular location">
    <subcellularLocation>
        <location evidence="1">Cell membrane</location>
        <topology evidence="1">Multi-pass membrane protein</topology>
    </subcellularLocation>
</comment>